<dbReference type="SUPFAM" id="SSF103032">
    <property type="entry name" value="Hypothetical protein YwqG"/>
    <property type="match status" value="1"/>
</dbReference>
<dbReference type="InterPro" id="IPR035948">
    <property type="entry name" value="YwqG-like_sf"/>
</dbReference>
<dbReference type="Gene3D" id="2.30.320.10">
    <property type="entry name" value="YwqG-like"/>
    <property type="match status" value="1"/>
</dbReference>
<evidence type="ECO:0000256" key="1">
    <source>
        <dbReference type="SAM" id="MobiDB-lite"/>
    </source>
</evidence>
<organism evidence="2">
    <name type="scientific">Kitasatospora camelliae</name>
    <dbReference type="NCBI Taxonomy" id="3156397"/>
    <lineage>
        <taxon>Bacteria</taxon>
        <taxon>Bacillati</taxon>
        <taxon>Actinomycetota</taxon>
        <taxon>Actinomycetes</taxon>
        <taxon>Kitasatosporales</taxon>
        <taxon>Streptomycetaceae</taxon>
        <taxon>Kitasatospora</taxon>
    </lineage>
</organism>
<dbReference type="EMBL" id="CP159872">
    <property type="protein sequence ID" value="XCM83656.1"/>
    <property type="molecule type" value="Genomic_DNA"/>
</dbReference>
<feature type="region of interest" description="Disordered" evidence="1">
    <location>
        <begin position="87"/>
        <end position="126"/>
    </location>
</feature>
<sequence>MTTLMIDAGPVGADAPVTRVGGVPLAPEGTAWPGCSACDGPMQFLAQVLLDDLGGGGSERRGVLALFACQNDPGACADWDPTSGGNRALLLPPDGLRPIPLPDRAEAGADDEAGDEDEDEDEDEESVLLLGATRAVHLQDEDEPDYHLARAAWATRAGRPESAVLGRLGGSPDWLQYDETPTCPSCARPMPLIAQLQEGPDPITAMNFGGGGRAYAFACEPCSGAAFLWQC</sequence>
<dbReference type="RefSeq" id="WP_354644592.1">
    <property type="nucleotide sequence ID" value="NZ_CP159872.1"/>
</dbReference>
<gene>
    <name evidence="2" type="ORF">ABWK59_34370</name>
</gene>
<dbReference type="KEGG" id="kcm:ABWK59_34370"/>
<dbReference type="Pfam" id="PF09234">
    <property type="entry name" value="DUF1963"/>
    <property type="match status" value="1"/>
</dbReference>
<proteinExistence type="predicted"/>
<protein>
    <submittedName>
        <fullName evidence="2">DUF1963 domain-containing protein</fullName>
    </submittedName>
</protein>
<evidence type="ECO:0000313" key="2">
    <source>
        <dbReference type="EMBL" id="XCM83656.1"/>
    </source>
</evidence>
<feature type="compositionally biased region" description="Acidic residues" evidence="1">
    <location>
        <begin position="108"/>
        <end position="126"/>
    </location>
</feature>
<dbReference type="InterPro" id="IPR015315">
    <property type="entry name" value="DUF1963"/>
</dbReference>
<reference evidence="2" key="1">
    <citation type="submission" date="2024-06" db="EMBL/GenBank/DDBJ databases">
        <title>The genome sequences of Kitasatospora sp. strain HUAS MG31.</title>
        <authorList>
            <person name="Mo P."/>
        </authorList>
    </citation>
    <scope>NUCLEOTIDE SEQUENCE</scope>
    <source>
        <strain evidence="2">HUAS MG31</strain>
    </source>
</reference>
<accession>A0AAU8K8Q0</accession>
<dbReference type="AlphaFoldDB" id="A0AAU8K8Q0"/>
<name>A0AAU8K8Q0_9ACTN</name>